<evidence type="ECO:0000259" key="2">
    <source>
        <dbReference type="Pfam" id="PF00156"/>
    </source>
</evidence>
<proteinExistence type="inferred from homology"/>
<dbReference type="InterPro" id="IPR000836">
    <property type="entry name" value="PRTase_dom"/>
</dbReference>
<dbReference type="Pfam" id="PF00156">
    <property type="entry name" value="Pribosyltran"/>
    <property type="match status" value="1"/>
</dbReference>
<dbReference type="PANTHER" id="PTHR47505">
    <property type="entry name" value="DNA UTILIZATION PROTEIN YHGH"/>
    <property type="match status" value="1"/>
</dbReference>
<protein>
    <submittedName>
        <fullName evidence="4">ComF family protein</fullName>
    </submittedName>
</protein>
<evidence type="ECO:0000313" key="4">
    <source>
        <dbReference type="EMBL" id="MBB5693958.1"/>
    </source>
</evidence>
<evidence type="ECO:0000259" key="3">
    <source>
        <dbReference type="Pfam" id="PF18912"/>
    </source>
</evidence>
<accession>A0A840XYQ9</accession>
<reference evidence="4 5" key="1">
    <citation type="submission" date="2020-08" db="EMBL/GenBank/DDBJ databases">
        <title>Genomic Encyclopedia of Type Strains, Phase IV (KMG-IV): sequencing the most valuable type-strain genomes for metagenomic binning, comparative biology and taxonomic classification.</title>
        <authorList>
            <person name="Goeker M."/>
        </authorList>
    </citation>
    <scope>NUCLEOTIDE SEQUENCE [LARGE SCALE GENOMIC DNA]</scope>
    <source>
        <strain evidence="4 5">DSM 25622</strain>
    </source>
</reference>
<dbReference type="InterPro" id="IPR044005">
    <property type="entry name" value="DZR_2"/>
</dbReference>
<feature type="domain" description="Phosphoribosyltransferase" evidence="2">
    <location>
        <begin position="226"/>
        <end position="282"/>
    </location>
</feature>
<dbReference type="Proteomes" id="UP000580654">
    <property type="component" value="Unassembled WGS sequence"/>
</dbReference>
<name>A0A840XYQ9_9PROT</name>
<dbReference type="Gene3D" id="3.40.50.2020">
    <property type="match status" value="1"/>
</dbReference>
<dbReference type="PANTHER" id="PTHR47505:SF1">
    <property type="entry name" value="DNA UTILIZATION PROTEIN YHGH"/>
    <property type="match status" value="1"/>
</dbReference>
<organism evidence="4 5">
    <name type="scientific">Muricoccus pecuniae</name>
    <dbReference type="NCBI Taxonomy" id="693023"/>
    <lineage>
        <taxon>Bacteria</taxon>
        <taxon>Pseudomonadati</taxon>
        <taxon>Pseudomonadota</taxon>
        <taxon>Alphaproteobacteria</taxon>
        <taxon>Acetobacterales</taxon>
        <taxon>Roseomonadaceae</taxon>
        <taxon>Muricoccus</taxon>
    </lineage>
</organism>
<evidence type="ECO:0000256" key="1">
    <source>
        <dbReference type="ARBA" id="ARBA00008007"/>
    </source>
</evidence>
<dbReference type="Pfam" id="PF18912">
    <property type="entry name" value="DZR_2"/>
    <property type="match status" value="1"/>
</dbReference>
<gene>
    <name evidence="4" type="ORF">FHS87_001998</name>
</gene>
<dbReference type="EMBL" id="JACIJD010000008">
    <property type="protein sequence ID" value="MBB5693958.1"/>
    <property type="molecule type" value="Genomic_DNA"/>
</dbReference>
<evidence type="ECO:0000313" key="5">
    <source>
        <dbReference type="Proteomes" id="UP000580654"/>
    </source>
</evidence>
<dbReference type="AlphaFoldDB" id="A0A840XYQ9"/>
<dbReference type="CDD" id="cd06223">
    <property type="entry name" value="PRTases_typeI"/>
    <property type="match status" value="1"/>
</dbReference>
<comment type="caution">
    <text evidence="4">The sequence shown here is derived from an EMBL/GenBank/DDBJ whole genome shotgun (WGS) entry which is preliminary data.</text>
</comment>
<keyword evidence="5" id="KW-1185">Reference proteome</keyword>
<dbReference type="InterPro" id="IPR029057">
    <property type="entry name" value="PRTase-like"/>
</dbReference>
<comment type="similarity">
    <text evidence="1">Belongs to the ComF/GntX family.</text>
</comment>
<dbReference type="SUPFAM" id="SSF53271">
    <property type="entry name" value="PRTase-like"/>
    <property type="match status" value="1"/>
</dbReference>
<sequence>MAGPPPPGGGSFLRQGSSPGVALMRAAVAGGAMRLARRGARGVLDALLPPHCLACDARVLEQGALCPDCFGGLHAIVPPFCLQCSTPFEHGGEGEEGLCPECLLNPPPFERARAAFAYNEGVARLILPLKHADRTELAAPLARHMARAGAELLAEAEVIVPVPIHRGRLFLRRYNQAALLAMHLGRIARRRVIPDALRRLRRTRSLGPLGAEARRAELEGAIGVAPRARSALAGRRVLLVDDVLTSGATAGACAEALLEAGASAVDVLAIARVPDPGGEWDGLKARGG</sequence>
<dbReference type="RefSeq" id="WP_312861952.1">
    <property type="nucleotide sequence ID" value="NZ_JACIJD010000008.1"/>
</dbReference>
<feature type="domain" description="Double zinc ribbon" evidence="3">
    <location>
        <begin position="43"/>
        <end position="103"/>
    </location>
</feature>
<dbReference type="InterPro" id="IPR051910">
    <property type="entry name" value="ComF/GntX_DNA_util-trans"/>
</dbReference>